<evidence type="ECO:0000313" key="2">
    <source>
        <dbReference type="Proteomes" id="UP001204144"/>
    </source>
</evidence>
<accession>A0AAE3H5I3</accession>
<evidence type="ECO:0000313" key="1">
    <source>
        <dbReference type="EMBL" id="MCP9764384.1"/>
    </source>
</evidence>
<dbReference type="AlphaFoldDB" id="A0AAE3H5I3"/>
<name>A0AAE3H5I3_9BACT</name>
<comment type="caution">
    <text evidence="1">The sequence shown here is derived from an EMBL/GenBank/DDBJ whole genome shotgun (WGS) entry which is preliminary data.</text>
</comment>
<dbReference type="RefSeq" id="WP_255038073.1">
    <property type="nucleotide sequence ID" value="NZ_RJUF01000173.1"/>
</dbReference>
<protein>
    <submittedName>
        <fullName evidence="1">Uncharacterized protein</fullName>
    </submittedName>
</protein>
<reference evidence="1 2" key="1">
    <citation type="submission" date="2018-11" db="EMBL/GenBank/DDBJ databases">
        <title>Novel bacteria species description.</title>
        <authorList>
            <person name="Han J.-H."/>
        </authorList>
    </citation>
    <scope>NUCLEOTIDE SEQUENCE [LARGE SCALE GENOMIC DNA]</scope>
    <source>
        <strain evidence="1 2">KCTC23259</strain>
    </source>
</reference>
<organism evidence="1 2">
    <name type="scientific">Lacihabitans soyangensis</name>
    <dbReference type="NCBI Taxonomy" id="869394"/>
    <lineage>
        <taxon>Bacteria</taxon>
        <taxon>Pseudomonadati</taxon>
        <taxon>Bacteroidota</taxon>
        <taxon>Cytophagia</taxon>
        <taxon>Cytophagales</taxon>
        <taxon>Leadbetterellaceae</taxon>
        <taxon>Lacihabitans</taxon>
    </lineage>
</organism>
<gene>
    <name evidence="1" type="ORF">EGI31_15675</name>
</gene>
<dbReference type="EMBL" id="RJUF01000173">
    <property type="protein sequence ID" value="MCP9764384.1"/>
    <property type="molecule type" value="Genomic_DNA"/>
</dbReference>
<keyword evidence="2" id="KW-1185">Reference proteome</keyword>
<dbReference type="Proteomes" id="UP001204144">
    <property type="component" value="Unassembled WGS sequence"/>
</dbReference>
<proteinExistence type="predicted"/>
<sequence length="170" mass="19415">MELLGIGSRIKHATFGAGVVINVKSDGYEITFIEDGTRKLKLEAELEIIHKTPFSNDLVSLFDVERSITKILQNWMDATEIVPLGDKWKGGKMILEPGKVGLSSKEIPVDTFFHKIVMMRDRLRVMEQKINASELDDETKVDIQQYISRCYGSMTTFNILFKETDHQFKS</sequence>